<dbReference type="InterPro" id="IPR027417">
    <property type="entry name" value="P-loop_NTPase"/>
</dbReference>
<dbReference type="PANTHER" id="PTHR46434:SF1">
    <property type="entry name" value="GENETIC INTERACTOR OF PROHIBITINS 3, MITOCHONDRIAL"/>
    <property type="match status" value="1"/>
</dbReference>
<keyword evidence="4" id="KW-1185">Reference proteome</keyword>
<dbReference type="NCBIfam" id="TIGR03597">
    <property type="entry name" value="GTPase_YqeH"/>
    <property type="match status" value="1"/>
</dbReference>
<reference evidence="3 4" key="1">
    <citation type="submission" date="2012-01" db="EMBL/GenBank/DDBJ databases">
        <title>The Genome Sequence of Facklamia languida CCUG 37842.</title>
        <authorList>
            <consortium name="The Broad Institute Genome Sequencing Platform"/>
            <person name="Earl A."/>
            <person name="Ward D."/>
            <person name="Feldgarden M."/>
            <person name="Gevers D."/>
            <person name="Huys G."/>
            <person name="Young S.K."/>
            <person name="Zeng Q."/>
            <person name="Gargeya S."/>
            <person name="Fitzgerald M."/>
            <person name="Haas B."/>
            <person name="Abouelleil A."/>
            <person name="Alvarado L."/>
            <person name="Arachchi H.M."/>
            <person name="Berlin A."/>
            <person name="Chapman S.B."/>
            <person name="Gearin G."/>
            <person name="Goldberg J."/>
            <person name="Griggs A."/>
            <person name="Gujja S."/>
            <person name="Hansen M."/>
            <person name="Heiman D."/>
            <person name="Howarth C."/>
            <person name="Larimer J."/>
            <person name="Lui A."/>
            <person name="MacDonald P.J.P."/>
            <person name="McCowen C."/>
            <person name="Montmayeur A."/>
            <person name="Murphy C."/>
            <person name="Neiman D."/>
            <person name="Pearson M."/>
            <person name="Priest M."/>
            <person name="Roberts A."/>
            <person name="Saif S."/>
            <person name="Shea T."/>
            <person name="Sisk P."/>
            <person name="Stolte C."/>
            <person name="Sykes S."/>
            <person name="Wortman J."/>
            <person name="Nusbaum C."/>
            <person name="Birren B."/>
        </authorList>
    </citation>
    <scope>NUCLEOTIDE SEQUENCE [LARGE SCALE GENOMIC DNA]</scope>
    <source>
        <strain evidence="3 4">CCUG 37842</strain>
    </source>
</reference>
<proteinExistence type="predicted"/>
<dbReference type="PANTHER" id="PTHR46434">
    <property type="entry name" value="GENETIC INTERACTOR OF PROHIBITINS 3, MITOCHONDRIAL"/>
    <property type="match status" value="1"/>
</dbReference>
<dbReference type="PATRIC" id="fig|883113.3.peg.410"/>
<dbReference type="Pfam" id="PF01926">
    <property type="entry name" value="MMR_HSR1"/>
    <property type="match status" value="1"/>
</dbReference>
<sequence length="380" mass="42615">MKIGGTNLTNDQEWNYQCIGCGAMIQWEDPDRAGYLPESAFKKGIEEDGFYCQRCFRLRHYNELHPVEVSEEVFRDHLSSLADEEALVVKVVDIFDVEGSLISGFSRIIGKQPFVVVANKMDLLPKSVKANRVKHWLKECLRENGLIASEILLLSAHKESTLHPLFDLIKTALKTKNVYLVGVTNVGKSTLMNQLIRHFGGEQGVITTSNHPGTTLDKIVIPVTDQTAIIDTPGIIQSHQLAHYLDRRGVKNILPSKRIKPKTFQLNPEQTLFLAGLAQIDFLAGDKTSFTCYASNDLYLHRSKLAGASDFLSKHQGDLLSPPYTDQLVEFPEMIAHTVFLEPNQDLAISGLGWICVNQKVQLKVWIPKGIHFSIRQALI</sequence>
<gene>
    <name evidence="3" type="ORF">HMPREF9708_00407</name>
</gene>
<dbReference type="InterPro" id="IPR006073">
    <property type="entry name" value="GTP-bd"/>
</dbReference>
<dbReference type="AlphaFoldDB" id="H3NHX9"/>
<dbReference type="InterPro" id="IPR019988">
    <property type="entry name" value="GTP-bd_ribosome_bgen_YqeH"/>
</dbReference>
<dbReference type="EMBL" id="AGEG01000003">
    <property type="protein sequence ID" value="EHR37778.1"/>
    <property type="molecule type" value="Genomic_DNA"/>
</dbReference>
<evidence type="ECO:0000313" key="4">
    <source>
        <dbReference type="Proteomes" id="UP000006190"/>
    </source>
</evidence>
<dbReference type="OrthoDB" id="9773841at2"/>
<dbReference type="STRING" id="883113.HMPREF9708_00407"/>
<dbReference type="RefSeq" id="WP_006308359.1">
    <property type="nucleotide sequence ID" value="NZ_JH601133.1"/>
</dbReference>
<evidence type="ECO:0000259" key="2">
    <source>
        <dbReference type="Pfam" id="PF21516"/>
    </source>
</evidence>
<organism evidence="3 4">
    <name type="scientific">Facklamia languida CCUG 37842</name>
    <dbReference type="NCBI Taxonomy" id="883113"/>
    <lineage>
        <taxon>Bacteria</taxon>
        <taxon>Bacillati</taxon>
        <taxon>Bacillota</taxon>
        <taxon>Bacilli</taxon>
        <taxon>Lactobacillales</taxon>
        <taxon>Aerococcaceae</taxon>
        <taxon>Facklamia</taxon>
    </lineage>
</organism>
<dbReference type="eggNOG" id="COG1161">
    <property type="taxonomic scope" value="Bacteria"/>
</dbReference>
<feature type="domain" description="NOA1/YqeH-like C-terminal" evidence="2">
    <location>
        <begin position="287"/>
        <end position="379"/>
    </location>
</feature>
<comment type="caution">
    <text evidence="3">The sequence shown here is derived from an EMBL/GenBank/DDBJ whole genome shotgun (WGS) entry which is preliminary data.</text>
</comment>
<evidence type="ECO:0000313" key="3">
    <source>
        <dbReference type="EMBL" id="EHR37778.1"/>
    </source>
</evidence>
<dbReference type="Proteomes" id="UP000006190">
    <property type="component" value="Unassembled WGS sequence"/>
</dbReference>
<dbReference type="InterPro" id="IPR048422">
    <property type="entry name" value="NOA1/YqeH-like_C"/>
</dbReference>
<dbReference type="GO" id="GO:0005525">
    <property type="term" value="F:GTP binding"/>
    <property type="evidence" value="ECO:0007669"/>
    <property type="project" value="InterPro"/>
</dbReference>
<protein>
    <submittedName>
        <fullName evidence="3">Ribosome biogenesis GTPase YqeH</fullName>
    </submittedName>
</protein>
<dbReference type="CDD" id="cd01855">
    <property type="entry name" value="YqeH"/>
    <property type="match status" value="1"/>
</dbReference>
<feature type="domain" description="G" evidence="1">
    <location>
        <begin position="178"/>
        <end position="240"/>
    </location>
</feature>
<dbReference type="Gene3D" id="3.40.50.300">
    <property type="entry name" value="P-loop containing nucleotide triphosphate hydrolases"/>
    <property type="match status" value="1"/>
</dbReference>
<evidence type="ECO:0000259" key="1">
    <source>
        <dbReference type="Pfam" id="PF01926"/>
    </source>
</evidence>
<dbReference type="HOGENOM" id="CLU_017878_0_2_9"/>
<name>H3NHX9_9LACT</name>
<dbReference type="Pfam" id="PF21516">
    <property type="entry name" value="YqeH-like_C"/>
    <property type="match status" value="1"/>
</dbReference>
<dbReference type="InterPro" id="IPR050896">
    <property type="entry name" value="Mito_lipid_metab_GTPase"/>
</dbReference>
<dbReference type="SUPFAM" id="SSF52540">
    <property type="entry name" value="P-loop containing nucleoside triphosphate hydrolases"/>
    <property type="match status" value="1"/>
</dbReference>
<accession>H3NHX9</accession>